<accession>A0A4R5EUF8</accession>
<sequence>MIARAAREIAPGMVVNLGIGLPTKVVDHLPSGFPFCLHSENGMTGIGPSLPAERADRNLIDAGGAYVSPIPGSAFFDSAMSFALVRSGRLDLTMLGAFEVAQNGDLANWKIPGKFSPGAGGAIELAQKARRVVVLTTHTDRAGKPKLVEGCTLPLTALGCVGRIYTDMAVIDVTPEGFALREIAEGLDPDQVIAATGAPLVLPQGDLPTF</sequence>
<organism evidence="3 4">
    <name type="scientific">Antarcticimicrobium sediminis</name>
    <dbReference type="NCBI Taxonomy" id="2546227"/>
    <lineage>
        <taxon>Bacteria</taxon>
        <taxon>Pseudomonadati</taxon>
        <taxon>Pseudomonadota</taxon>
        <taxon>Alphaproteobacteria</taxon>
        <taxon>Rhodobacterales</taxon>
        <taxon>Paracoccaceae</taxon>
        <taxon>Antarcticimicrobium</taxon>
    </lineage>
</organism>
<dbReference type="NCBIfam" id="TIGR02428">
    <property type="entry name" value="pcaJ_scoB_fam"/>
    <property type="match status" value="1"/>
</dbReference>
<dbReference type="SUPFAM" id="SSF100950">
    <property type="entry name" value="NagB/RpiA/CoA transferase-like"/>
    <property type="match status" value="1"/>
</dbReference>
<dbReference type="OrthoDB" id="9778604at2"/>
<evidence type="ECO:0000313" key="4">
    <source>
        <dbReference type="Proteomes" id="UP000294662"/>
    </source>
</evidence>
<dbReference type="PANTHER" id="PTHR13707:SF57">
    <property type="entry name" value="SUCCINYL-COA:3-KETOACID COENZYME A TRANSFERASE SUBUNIT B-RELATED"/>
    <property type="match status" value="1"/>
</dbReference>
<reference evidence="3 4" key="1">
    <citation type="submission" date="2019-03" db="EMBL/GenBank/DDBJ databases">
        <authorList>
            <person name="Zhang S."/>
        </authorList>
    </citation>
    <scope>NUCLEOTIDE SEQUENCE [LARGE SCALE GENOMIC DNA]</scope>
    <source>
        <strain evidence="3 4">S4J41</strain>
    </source>
</reference>
<evidence type="ECO:0000313" key="3">
    <source>
        <dbReference type="EMBL" id="TDE38504.1"/>
    </source>
</evidence>
<comment type="similarity">
    <text evidence="1">Belongs to the 3-oxoacid CoA-transferase subunit B family.</text>
</comment>
<dbReference type="EMBL" id="SMFP01000005">
    <property type="protein sequence ID" value="TDE38504.1"/>
    <property type="molecule type" value="Genomic_DNA"/>
</dbReference>
<dbReference type="PANTHER" id="PTHR13707">
    <property type="entry name" value="KETOACID-COENZYME A TRANSFERASE"/>
    <property type="match status" value="1"/>
</dbReference>
<dbReference type="InterPro" id="IPR004165">
    <property type="entry name" value="CoA_trans_fam_I"/>
</dbReference>
<keyword evidence="4" id="KW-1185">Reference proteome</keyword>
<dbReference type="Gene3D" id="3.40.1080.10">
    <property type="entry name" value="Glutaconate Coenzyme A-transferase"/>
    <property type="match status" value="1"/>
</dbReference>
<dbReference type="AlphaFoldDB" id="A0A4R5EUF8"/>
<dbReference type="SMART" id="SM00882">
    <property type="entry name" value="CoA_trans"/>
    <property type="match status" value="1"/>
</dbReference>
<dbReference type="Proteomes" id="UP000294662">
    <property type="component" value="Unassembled WGS sequence"/>
</dbReference>
<dbReference type="Pfam" id="PF01144">
    <property type="entry name" value="CoA_trans"/>
    <property type="match status" value="1"/>
</dbReference>
<dbReference type="GO" id="GO:0008410">
    <property type="term" value="F:CoA-transferase activity"/>
    <property type="evidence" value="ECO:0007669"/>
    <property type="project" value="InterPro"/>
</dbReference>
<gene>
    <name evidence="3" type="ORF">E1B25_09355</name>
</gene>
<name>A0A4R5EUF8_9RHOB</name>
<dbReference type="InterPro" id="IPR037171">
    <property type="entry name" value="NagB/RpiA_transferase-like"/>
</dbReference>
<comment type="caution">
    <text evidence="3">The sequence shown here is derived from an EMBL/GenBank/DDBJ whole genome shotgun (WGS) entry which is preliminary data.</text>
</comment>
<evidence type="ECO:0000256" key="1">
    <source>
        <dbReference type="ARBA" id="ARBA00007047"/>
    </source>
</evidence>
<protein>
    <submittedName>
        <fullName evidence="3">3-oxoacid CoA-transferase subunit B</fullName>
    </submittedName>
</protein>
<evidence type="ECO:0000256" key="2">
    <source>
        <dbReference type="ARBA" id="ARBA00022679"/>
    </source>
</evidence>
<proteinExistence type="inferred from homology"/>
<dbReference type="InterPro" id="IPR012791">
    <property type="entry name" value="3-oxoacid_CoA-transf_B"/>
</dbReference>
<keyword evidence="2 3" id="KW-0808">Transferase</keyword>